<dbReference type="HOGENOM" id="CLU_096340_0_1_9"/>
<keyword evidence="5 13" id="KW-0255">Endonuclease</keyword>
<comment type="subcellular location">
    <subcellularLocation>
        <location evidence="1 13">Cytoplasm</location>
    </subcellularLocation>
</comment>
<dbReference type="GO" id="GO:0000287">
    <property type="term" value="F:magnesium ion binding"/>
    <property type="evidence" value="ECO:0007669"/>
    <property type="project" value="UniProtKB-UniRule"/>
</dbReference>
<evidence type="ECO:0000256" key="9">
    <source>
        <dbReference type="ARBA" id="ARBA00023172"/>
    </source>
</evidence>
<evidence type="ECO:0000256" key="3">
    <source>
        <dbReference type="ARBA" id="ARBA00022722"/>
    </source>
</evidence>
<evidence type="ECO:0000256" key="5">
    <source>
        <dbReference type="ARBA" id="ARBA00022759"/>
    </source>
</evidence>
<evidence type="ECO:0000256" key="8">
    <source>
        <dbReference type="ARBA" id="ARBA00022842"/>
    </source>
</evidence>
<evidence type="ECO:0000256" key="1">
    <source>
        <dbReference type="ARBA" id="ARBA00004496"/>
    </source>
</evidence>
<keyword evidence="9 13" id="KW-0233">DNA recombination</keyword>
<keyword evidence="6 13" id="KW-0227">DNA damage</keyword>
<organism evidence="14 15">
    <name type="scientific">Jeotgalibacillus malaysiensis</name>
    <dbReference type="NCBI Taxonomy" id="1508404"/>
    <lineage>
        <taxon>Bacteria</taxon>
        <taxon>Bacillati</taxon>
        <taxon>Bacillota</taxon>
        <taxon>Bacilli</taxon>
        <taxon>Bacillales</taxon>
        <taxon>Caryophanaceae</taxon>
        <taxon>Jeotgalibacillus</taxon>
    </lineage>
</organism>
<feature type="site" description="Transition state stabilizer" evidence="13">
    <location>
        <position position="66"/>
    </location>
</feature>
<evidence type="ECO:0000256" key="11">
    <source>
        <dbReference type="ARBA" id="ARBA00023447"/>
    </source>
</evidence>
<dbReference type="Proteomes" id="UP000031449">
    <property type="component" value="Chromosome"/>
</dbReference>
<dbReference type="InterPro" id="IPR004612">
    <property type="entry name" value="Resolv_RecU"/>
</dbReference>
<keyword evidence="2 13" id="KW-0963">Cytoplasm</keyword>
<dbReference type="GO" id="GO:0006310">
    <property type="term" value="P:DNA recombination"/>
    <property type="evidence" value="ECO:0007669"/>
    <property type="project" value="UniProtKB-UniRule"/>
</dbReference>
<dbReference type="GO" id="GO:0003676">
    <property type="term" value="F:nucleic acid binding"/>
    <property type="evidence" value="ECO:0007669"/>
    <property type="project" value="InterPro"/>
</dbReference>
<keyword evidence="7 13" id="KW-0378">Hydrolase</keyword>
<evidence type="ECO:0000256" key="7">
    <source>
        <dbReference type="ARBA" id="ARBA00022801"/>
    </source>
</evidence>
<dbReference type="CDD" id="cd22354">
    <property type="entry name" value="RecU-like"/>
    <property type="match status" value="1"/>
</dbReference>
<dbReference type="Pfam" id="PF03838">
    <property type="entry name" value="RecU"/>
    <property type="match status" value="1"/>
</dbReference>
<comment type="similarity">
    <text evidence="11 13">Belongs to the RecU family.</text>
</comment>
<dbReference type="EMBL" id="CP009416">
    <property type="protein sequence ID" value="AJD91562.1"/>
    <property type="molecule type" value="Genomic_DNA"/>
</dbReference>
<evidence type="ECO:0000256" key="13">
    <source>
        <dbReference type="HAMAP-Rule" id="MF_00130"/>
    </source>
</evidence>
<keyword evidence="10 13" id="KW-0234">DNA repair</keyword>
<dbReference type="InterPro" id="IPR011335">
    <property type="entry name" value="Restrct_endonuc-II-like"/>
</dbReference>
<accession>A0A0B5AS99</accession>
<feature type="binding site" evidence="13">
    <location>
        <position position="64"/>
    </location>
    <ligand>
        <name>Mg(2+)</name>
        <dbReference type="ChEBI" id="CHEBI:18420"/>
    </ligand>
</feature>
<comment type="catalytic activity">
    <reaction evidence="13">
        <text>Endonucleolytic cleavage at a junction such as a reciprocal single-stranded crossover between two homologous DNA duplexes (Holliday junction).</text>
        <dbReference type="EC" id="3.1.21.10"/>
    </reaction>
</comment>
<name>A0A0B5AS99_9BACL</name>
<keyword evidence="3 13" id="KW-0540">Nuclease</keyword>
<dbReference type="STRING" id="1508404.JMA_22450"/>
<evidence type="ECO:0000313" key="14">
    <source>
        <dbReference type="EMBL" id="AJD91562.1"/>
    </source>
</evidence>
<dbReference type="Gene3D" id="3.40.1350.10">
    <property type="match status" value="1"/>
</dbReference>
<comment type="function">
    <text evidence="13">Endonuclease that resolves Holliday junction intermediates in genetic recombination. Cleaves mobile four-strand junctions by introducing symmetrical nicks in paired strands. Promotes annealing of linear ssDNA with homologous dsDNA. Required for DNA repair, homologous recombination and chromosome segregation.</text>
</comment>
<feature type="binding site" evidence="13">
    <location>
        <position position="82"/>
    </location>
    <ligand>
        <name>Mg(2+)</name>
        <dbReference type="ChEBI" id="CHEBI:18420"/>
    </ligand>
</feature>
<evidence type="ECO:0000313" key="15">
    <source>
        <dbReference type="Proteomes" id="UP000031449"/>
    </source>
</evidence>
<dbReference type="AlphaFoldDB" id="A0A0B5AS99"/>
<dbReference type="InterPro" id="IPR011856">
    <property type="entry name" value="tRNA_endonuc-like_dom_sf"/>
</dbReference>
<dbReference type="GO" id="GO:0008821">
    <property type="term" value="F:crossover junction DNA endonuclease activity"/>
    <property type="evidence" value="ECO:0007669"/>
    <property type="project" value="UniProtKB-EC"/>
</dbReference>
<dbReference type="EC" id="3.1.21.10" evidence="13"/>
<dbReference type="GO" id="GO:0005737">
    <property type="term" value="C:cytoplasm"/>
    <property type="evidence" value="ECO:0007669"/>
    <property type="project" value="UniProtKB-SubCell"/>
</dbReference>
<dbReference type="SUPFAM" id="SSF52980">
    <property type="entry name" value="Restriction endonuclease-like"/>
    <property type="match status" value="1"/>
</dbReference>
<dbReference type="GO" id="GO:0007059">
    <property type="term" value="P:chromosome segregation"/>
    <property type="evidence" value="ECO:0007669"/>
    <property type="project" value="UniProtKB-UniRule"/>
</dbReference>
<evidence type="ECO:0000256" key="10">
    <source>
        <dbReference type="ARBA" id="ARBA00023204"/>
    </source>
</evidence>
<keyword evidence="15" id="KW-1185">Reference proteome</keyword>
<sequence length="162" mass="18782">MTLQFYIDEANAMYERRDQAKVVRQHPEVKVTGMKNKKVTDGFYKAKGAPDYIGLAGHIPVCFDAKETKEKSFPLENVHHHQIKDLKQWEEQGGFSFLIIRFVSQRETYLLPFKAFNRCIEECQTKGIKSIPYQIIQERGKLITAGSNITLDWLTAAWEARE</sequence>
<comment type="caution">
    <text evidence="13">Lacks conserved residue(s) required for the propagation of feature annotation.</text>
</comment>
<protein>
    <recommendedName>
        <fullName evidence="12 13">Holliday junction resolvase RecU</fullName>
        <ecNumber evidence="13">3.1.21.10</ecNumber>
    </recommendedName>
    <alternativeName>
        <fullName evidence="13">Recombination protein U homolog</fullName>
    </alternativeName>
</protein>
<keyword evidence="4 13" id="KW-0479">Metal-binding</keyword>
<comment type="cofactor">
    <cofactor evidence="13">
        <name>Mg(2+)</name>
        <dbReference type="ChEBI" id="CHEBI:18420"/>
    </cofactor>
    <text evidence="13">Binds 1 Mg(2+) ion per subunit.</text>
</comment>
<evidence type="ECO:0000256" key="4">
    <source>
        <dbReference type="ARBA" id="ARBA00022723"/>
    </source>
</evidence>
<evidence type="ECO:0000256" key="2">
    <source>
        <dbReference type="ARBA" id="ARBA00022490"/>
    </source>
</evidence>
<dbReference type="HAMAP" id="MF_00130">
    <property type="entry name" value="RecU"/>
    <property type="match status" value="1"/>
</dbReference>
<proteinExistence type="inferred from homology"/>
<evidence type="ECO:0000256" key="6">
    <source>
        <dbReference type="ARBA" id="ARBA00022763"/>
    </source>
</evidence>
<dbReference type="KEGG" id="jeo:JMA_22450"/>
<dbReference type="GO" id="GO:0006281">
    <property type="term" value="P:DNA repair"/>
    <property type="evidence" value="ECO:0007669"/>
    <property type="project" value="UniProtKB-UniRule"/>
</dbReference>
<keyword evidence="8 13" id="KW-0460">Magnesium</keyword>
<evidence type="ECO:0000256" key="12">
    <source>
        <dbReference type="ARBA" id="ARBA00029523"/>
    </source>
</evidence>
<feature type="binding site" evidence="13">
    <location>
        <position position="51"/>
    </location>
    <ligand>
        <name>Mg(2+)</name>
        <dbReference type="ChEBI" id="CHEBI:18420"/>
    </ligand>
</feature>
<reference evidence="14 15" key="1">
    <citation type="submission" date="2014-08" db="EMBL/GenBank/DDBJ databases">
        <title>Complete genome of a marine bacteria Jeotgalibacillus malaysiensis.</title>
        <authorList>
            <person name="Yaakop A.S."/>
            <person name="Chan K.-G."/>
            <person name="Goh K.M."/>
        </authorList>
    </citation>
    <scope>NUCLEOTIDE SEQUENCE [LARGE SCALE GENOMIC DNA]</scope>
    <source>
        <strain evidence="14 15">D5</strain>
    </source>
</reference>
<gene>
    <name evidence="13" type="primary">recU</name>
    <name evidence="14" type="ORF">JMA_22450</name>
</gene>